<reference evidence="2 3" key="1">
    <citation type="journal article" date="2011" name="Science">
        <title>The Selaginella genome identifies genetic changes associated with the evolution of vascular plants.</title>
        <authorList>
            <person name="Banks J.A."/>
            <person name="Nishiyama T."/>
            <person name="Hasebe M."/>
            <person name="Bowman J.L."/>
            <person name="Gribskov M."/>
            <person name="dePamphilis C."/>
            <person name="Albert V.A."/>
            <person name="Aono N."/>
            <person name="Aoyama T."/>
            <person name="Ambrose B.A."/>
            <person name="Ashton N.W."/>
            <person name="Axtell M.J."/>
            <person name="Barker E."/>
            <person name="Barker M.S."/>
            <person name="Bennetzen J.L."/>
            <person name="Bonawitz N.D."/>
            <person name="Chapple C."/>
            <person name="Cheng C."/>
            <person name="Correa L.G."/>
            <person name="Dacre M."/>
            <person name="DeBarry J."/>
            <person name="Dreyer I."/>
            <person name="Elias M."/>
            <person name="Engstrom E.M."/>
            <person name="Estelle M."/>
            <person name="Feng L."/>
            <person name="Finet C."/>
            <person name="Floyd S.K."/>
            <person name="Frommer W.B."/>
            <person name="Fujita T."/>
            <person name="Gramzow L."/>
            <person name="Gutensohn M."/>
            <person name="Harholt J."/>
            <person name="Hattori M."/>
            <person name="Heyl A."/>
            <person name="Hirai T."/>
            <person name="Hiwatashi Y."/>
            <person name="Ishikawa M."/>
            <person name="Iwata M."/>
            <person name="Karol K.G."/>
            <person name="Koehler B."/>
            <person name="Kolukisaoglu U."/>
            <person name="Kubo M."/>
            <person name="Kurata T."/>
            <person name="Lalonde S."/>
            <person name="Li K."/>
            <person name="Li Y."/>
            <person name="Litt A."/>
            <person name="Lyons E."/>
            <person name="Manning G."/>
            <person name="Maruyama T."/>
            <person name="Michael T.P."/>
            <person name="Mikami K."/>
            <person name="Miyazaki S."/>
            <person name="Morinaga S."/>
            <person name="Murata T."/>
            <person name="Mueller-Roeber B."/>
            <person name="Nelson D.R."/>
            <person name="Obara M."/>
            <person name="Oguri Y."/>
            <person name="Olmstead R.G."/>
            <person name="Onodera N."/>
            <person name="Petersen B.L."/>
            <person name="Pils B."/>
            <person name="Prigge M."/>
            <person name="Rensing S.A."/>
            <person name="Riano-Pachon D.M."/>
            <person name="Roberts A.W."/>
            <person name="Sato Y."/>
            <person name="Scheller H.V."/>
            <person name="Schulz B."/>
            <person name="Schulz C."/>
            <person name="Shakirov E.V."/>
            <person name="Shibagaki N."/>
            <person name="Shinohara N."/>
            <person name="Shippen D.E."/>
            <person name="Soerensen I."/>
            <person name="Sotooka R."/>
            <person name="Sugimoto N."/>
            <person name="Sugita M."/>
            <person name="Sumikawa N."/>
            <person name="Tanurdzic M."/>
            <person name="Theissen G."/>
            <person name="Ulvskov P."/>
            <person name="Wakazuki S."/>
            <person name="Weng J.K."/>
            <person name="Willats W.W."/>
            <person name="Wipf D."/>
            <person name="Wolf P.G."/>
            <person name="Yang L."/>
            <person name="Zimmer A.D."/>
            <person name="Zhu Q."/>
            <person name="Mitros T."/>
            <person name="Hellsten U."/>
            <person name="Loque D."/>
            <person name="Otillar R."/>
            <person name="Salamov A."/>
            <person name="Schmutz J."/>
            <person name="Shapiro H."/>
            <person name="Lindquist E."/>
            <person name="Lucas S."/>
            <person name="Rokhsar D."/>
            <person name="Grigoriev I.V."/>
        </authorList>
    </citation>
    <scope>NUCLEOTIDE SEQUENCE [LARGE SCALE GENOMIC DNA]</scope>
</reference>
<dbReference type="Proteomes" id="UP000001514">
    <property type="component" value="Unassembled WGS sequence"/>
</dbReference>
<dbReference type="KEGG" id="smo:SELMODRAFT_405717"/>
<protein>
    <submittedName>
        <fullName evidence="2">Uncharacterized protein</fullName>
    </submittedName>
</protein>
<dbReference type="HOGENOM" id="CLU_396599_0_0_1"/>
<keyword evidence="3" id="KW-1185">Reference proteome</keyword>
<feature type="region of interest" description="Disordered" evidence="1">
    <location>
        <begin position="607"/>
        <end position="699"/>
    </location>
</feature>
<feature type="compositionally biased region" description="Basic residues" evidence="1">
    <location>
        <begin position="563"/>
        <end position="585"/>
    </location>
</feature>
<accession>D8QZH5</accession>
<feature type="region of interest" description="Disordered" evidence="1">
    <location>
        <begin position="536"/>
        <end position="588"/>
    </location>
</feature>
<evidence type="ECO:0000313" key="3">
    <source>
        <dbReference type="Proteomes" id="UP000001514"/>
    </source>
</evidence>
<feature type="region of interest" description="Disordered" evidence="1">
    <location>
        <begin position="495"/>
        <end position="522"/>
    </location>
</feature>
<feature type="region of interest" description="Disordered" evidence="1">
    <location>
        <begin position="345"/>
        <end position="373"/>
    </location>
</feature>
<feature type="compositionally biased region" description="Basic and acidic residues" evidence="1">
    <location>
        <begin position="540"/>
        <end position="549"/>
    </location>
</feature>
<dbReference type="InParanoid" id="D8QZH5"/>
<name>D8QZH5_SELML</name>
<evidence type="ECO:0000256" key="1">
    <source>
        <dbReference type="SAM" id="MobiDB-lite"/>
    </source>
</evidence>
<proteinExistence type="predicted"/>
<dbReference type="AlphaFoldDB" id="D8QZH5"/>
<sequence length="699" mass="76701">MAADRYYCCSEDVCEEKLAFRRAMARRAEKVQFDKHPSSIIQEPTQSQEVAAIHQESQQRQELLEPSAWRSKSSAADGMNSWKMAARRAMVVDHHRPQQHRQVGDDQEPVIPISNPGAVAATVVPAAKQYHRNLAAAVVIQDPRPTGVTVPRNPVNAVVRHPAAAVVPRVHRGVTAVLPSYVADINLGSKRYRESMDYAHLGCRHFVPCDDRDDLEEAKPSATTVSTMVSVPSSNQRAMAIKAKVGGAVLARSMVPEDRDQYRQGQESAIQVCGFPGRSGVGHSQDRHPRADPSGVKKSKEVEKEEDQSAGAMGIDRQGGIAKKVDGCSSSGEVAISQVTTCGVESSDSGNGLDQELGQGEEHQHLARKSKRKKVMEEKFSGDARARSGDQALAGKLELEGVGDEMDDPNPAEAMSEALDVLAEAAIQASSSPPPAEDCSVEMVEISSDEEKVDELGRRIWRKARFVHGEIPFVQKRVVRRCPRPGKVAMQLEVGSDWGSGKRPGVRASQRRIEQQQQQQPRKLLMADAFEYGVVRKKSRNEDHQEHRPGVKRNAAAGELANSKKKKKATTTTKTKKGAGVHQRKRDLSTVVRESATILDHRRHLQLVGDGDGDDHGEHLEAAAPVPVVVVEEEEEQEEEEEEEQEEEEVQDHGGGDDAFGGALIRSKRGRSQNLPLRFQGSVLGNWKKGRKSKPFGAR</sequence>
<feature type="compositionally biased region" description="Acidic residues" evidence="1">
    <location>
        <begin position="631"/>
        <end position="650"/>
    </location>
</feature>
<dbReference type="EMBL" id="GL377569">
    <property type="protein sequence ID" value="EFJ34403.1"/>
    <property type="molecule type" value="Genomic_DNA"/>
</dbReference>
<gene>
    <name evidence="2" type="ORF">SELMODRAFT_405717</name>
</gene>
<evidence type="ECO:0000313" key="2">
    <source>
        <dbReference type="EMBL" id="EFJ34403.1"/>
    </source>
</evidence>
<feature type="compositionally biased region" description="Basic residues" evidence="1">
    <location>
        <begin position="688"/>
        <end position="699"/>
    </location>
</feature>
<dbReference type="Gramene" id="EFJ34403">
    <property type="protein sequence ID" value="EFJ34403"/>
    <property type="gene ID" value="SELMODRAFT_405717"/>
</dbReference>
<feature type="region of interest" description="Disordered" evidence="1">
    <location>
        <begin position="276"/>
        <end position="312"/>
    </location>
</feature>
<organism evidence="3">
    <name type="scientific">Selaginella moellendorffii</name>
    <name type="common">Spikemoss</name>
    <dbReference type="NCBI Taxonomy" id="88036"/>
    <lineage>
        <taxon>Eukaryota</taxon>
        <taxon>Viridiplantae</taxon>
        <taxon>Streptophyta</taxon>
        <taxon>Embryophyta</taxon>
        <taxon>Tracheophyta</taxon>
        <taxon>Lycopodiopsida</taxon>
        <taxon>Selaginellales</taxon>
        <taxon>Selaginellaceae</taxon>
        <taxon>Selaginella</taxon>
    </lineage>
</organism>